<proteinExistence type="predicted"/>
<evidence type="ECO:0000259" key="1">
    <source>
        <dbReference type="Pfam" id="PF00561"/>
    </source>
</evidence>
<dbReference type="InterPro" id="IPR000639">
    <property type="entry name" value="Epox_hydrolase-like"/>
</dbReference>
<comment type="caution">
    <text evidence="2">The sequence shown here is derived from an EMBL/GenBank/DDBJ whole genome shotgun (WGS) entry which is preliminary data.</text>
</comment>
<dbReference type="InterPro" id="IPR000073">
    <property type="entry name" value="AB_hydrolase_1"/>
</dbReference>
<evidence type="ECO:0000313" key="2">
    <source>
        <dbReference type="EMBL" id="KAG9989782.1"/>
    </source>
</evidence>
<dbReference type="Proteomes" id="UP000729357">
    <property type="component" value="Unassembled WGS sequence"/>
</dbReference>
<dbReference type="PANTHER" id="PTHR43798:SF33">
    <property type="entry name" value="HYDROLASE, PUTATIVE (AFU_ORTHOLOGUE AFUA_2G14860)-RELATED"/>
    <property type="match status" value="1"/>
</dbReference>
<protein>
    <submittedName>
        <fullName evidence="2">Alpha/beta-hydrolase</fullName>
    </submittedName>
</protein>
<accession>A0A9P8G1U5</accession>
<feature type="domain" description="AB hydrolase-1" evidence="1">
    <location>
        <begin position="73"/>
        <end position="200"/>
    </location>
</feature>
<dbReference type="GO" id="GO:0016020">
    <property type="term" value="C:membrane"/>
    <property type="evidence" value="ECO:0007669"/>
    <property type="project" value="TreeGrafter"/>
</dbReference>
<keyword evidence="3" id="KW-1185">Reference proteome</keyword>
<sequence>MPALVKRILYTAVGSVSLIIRSLCGLSQNNDHQKNCYKEAEKSTNQKSEYLRLSNGIRIHYHCLDAIESASDLVIFIHGFPDSCHLWTDLINNHARDEANLVALDLPGFGKSEGLSSYGSDDMLTTIYLAIVEFKKSYSCQHCIVVGHDWGGIIASRIAAQTQGLIDRLVLVNSLFVPHFSHMIEERLEMAGQIFSAGVRNQSYTSWLNEIWQAASPVVSQLYKSNYIFMFQLSFFSATKFDWALKSILSACYEWSQAEIQDVRSGHTIGSSLAGHQHDYSLNAWNDRVRLYREGLMSEPWRFAPQHQNGVRSDEKTIKCTTTVIFGLRDQALNSRIAVDGIDAFIQPPTGHPKGCVYLLEDVGHWSPLNARCIQVIQHVLAGAKSHAEVSSSSRIEIETVQGLISRDLL</sequence>
<gene>
    <name evidence="2" type="ORF">KCU98_g1631</name>
</gene>
<dbReference type="PRINTS" id="PR00111">
    <property type="entry name" value="ABHYDROLASE"/>
</dbReference>
<dbReference type="InterPro" id="IPR029058">
    <property type="entry name" value="AB_hydrolase_fold"/>
</dbReference>
<reference evidence="2" key="1">
    <citation type="journal article" date="2021" name="J Fungi (Basel)">
        <title>Virulence traits and population genomics of the black yeast Aureobasidium melanogenum.</title>
        <authorList>
            <person name="Cernosa A."/>
            <person name="Sun X."/>
            <person name="Gostincar C."/>
            <person name="Fang C."/>
            <person name="Gunde-Cimerman N."/>
            <person name="Song Z."/>
        </authorList>
    </citation>
    <scope>NUCLEOTIDE SEQUENCE</scope>
    <source>
        <strain evidence="2">EXF-9298</strain>
    </source>
</reference>
<dbReference type="InterPro" id="IPR050266">
    <property type="entry name" value="AB_hydrolase_sf"/>
</dbReference>
<evidence type="ECO:0000313" key="3">
    <source>
        <dbReference type="Proteomes" id="UP000729357"/>
    </source>
</evidence>
<feature type="non-terminal residue" evidence="2">
    <location>
        <position position="410"/>
    </location>
</feature>
<dbReference type="Gene3D" id="3.40.50.1820">
    <property type="entry name" value="alpha/beta hydrolase"/>
    <property type="match status" value="1"/>
</dbReference>
<organism evidence="2 3">
    <name type="scientific">Aureobasidium melanogenum</name>
    <name type="common">Aureobasidium pullulans var. melanogenum</name>
    <dbReference type="NCBI Taxonomy" id="46634"/>
    <lineage>
        <taxon>Eukaryota</taxon>
        <taxon>Fungi</taxon>
        <taxon>Dikarya</taxon>
        <taxon>Ascomycota</taxon>
        <taxon>Pezizomycotina</taxon>
        <taxon>Dothideomycetes</taxon>
        <taxon>Dothideomycetidae</taxon>
        <taxon>Dothideales</taxon>
        <taxon>Saccotheciaceae</taxon>
        <taxon>Aureobasidium</taxon>
    </lineage>
</organism>
<dbReference type="SUPFAM" id="SSF53474">
    <property type="entry name" value="alpha/beta-Hydrolases"/>
    <property type="match status" value="1"/>
</dbReference>
<dbReference type="PANTHER" id="PTHR43798">
    <property type="entry name" value="MONOACYLGLYCEROL LIPASE"/>
    <property type="match status" value="1"/>
</dbReference>
<dbReference type="Pfam" id="PF00561">
    <property type="entry name" value="Abhydrolase_1"/>
    <property type="match status" value="1"/>
</dbReference>
<name>A0A9P8G1U5_AURME</name>
<dbReference type="AlphaFoldDB" id="A0A9P8G1U5"/>
<dbReference type="PRINTS" id="PR00412">
    <property type="entry name" value="EPOXHYDRLASE"/>
</dbReference>
<reference evidence="2" key="2">
    <citation type="submission" date="2021-08" db="EMBL/GenBank/DDBJ databases">
        <authorList>
            <person name="Gostincar C."/>
            <person name="Sun X."/>
            <person name="Song Z."/>
            <person name="Gunde-Cimerman N."/>
        </authorList>
    </citation>
    <scope>NUCLEOTIDE SEQUENCE</scope>
    <source>
        <strain evidence="2">EXF-9298</strain>
    </source>
</reference>
<dbReference type="GO" id="GO:0047372">
    <property type="term" value="F:monoacylglycerol lipase activity"/>
    <property type="evidence" value="ECO:0007669"/>
    <property type="project" value="TreeGrafter"/>
</dbReference>
<dbReference type="GO" id="GO:0046464">
    <property type="term" value="P:acylglycerol catabolic process"/>
    <property type="evidence" value="ECO:0007669"/>
    <property type="project" value="TreeGrafter"/>
</dbReference>
<dbReference type="EMBL" id="JAHFXS010000064">
    <property type="protein sequence ID" value="KAG9989782.1"/>
    <property type="molecule type" value="Genomic_DNA"/>
</dbReference>